<keyword evidence="1" id="KW-1133">Transmembrane helix</keyword>
<dbReference type="RefSeq" id="XP_073386762.1">
    <property type="nucleotide sequence ID" value="XM_073530661.1"/>
</dbReference>
<dbReference type="OMA" id="CYCCATV"/>
<dbReference type="PANTHER" id="PTHR19308:SF13">
    <property type="entry name" value="OS02G0468400 PROTEIN"/>
    <property type="match status" value="1"/>
</dbReference>
<reference evidence="4" key="3">
    <citation type="submission" date="2020-12" db="UniProtKB">
        <authorList>
            <consortium name="EnsemblPlants"/>
        </authorList>
    </citation>
    <scope>IDENTIFICATION</scope>
</reference>
<dbReference type="InterPro" id="IPR023393">
    <property type="entry name" value="START-like_dom_sf"/>
</dbReference>
<dbReference type="RefSeq" id="XP_024362473.1">
    <property type="nucleotide sequence ID" value="XM_024506705.2"/>
</dbReference>
<dbReference type="EMBL" id="ABEU02000023">
    <property type="protein sequence ID" value="PNR29359.1"/>
    <property type="molecule type" value="Genomic_DNA"/>
</dbReference>
<dbReference type="SUPFAM" id="SSF55961">
    <property type="entry name" value="Bet v1-like"/>
    <property type="match status" value="1"/>
</dbReference>
<dbReference type="GO" id="GO:0005737">
    <property type="term" value="C:cytoplasm"/>
    <property type="evidence" value="ECO:0007669"/>
    <property type="project" value="UniProtKB-ARBA"/>
</dbReference>
<keyword evidence="5" id="KW-1185">Reference proteome</keyword>
<gene>
    <name evidence="4" type="primary">LOC112275929</name>
    <name evidence="3" type="ORF">PHYPA_028052</name>
</gene>
<dbReference type="PANTHER" id="PTHR19308">
    <property type="entry name" value="PHOSPHATIDYLCHOLINE TRANSFER PROTEIN"/>
    <property type="match status" value="1"/>
</dbReference>
<dbReference type="Gramene" id="Pp3c23_14010V3.1">
    <property type="protein sequence ID" value="Pp3c23_14010V3.1"/>
    <property type="gene ID" value="Pp3c23_14010"/>
</dbReference>
<dbReference type="RefSeq" id="XP_024362475.1">
    <property type="nucleotide sequence ID" value="XM_024506707.2"/>
</dbReference>
<dbReference type="AlphaFoldDB" id="A0A2K1IJA7"/>
<evidence type="ECO:0000259" key="2">
    <source>
        <dbReference type="PROSITE" id="PS50848"/>
    </source>
</evidence>
<feature type="transmembrane region" description="Helical" evidence="1">
    <location>
        <begin position="36"/>
        <end position="58"/>
    </location>
</feature>
<keyword evidence="1" id="KW-0472">Membrane</keyword>
<dbReference type="InterPro" id="IPR002913">
    <property type="entry name" value="START_lipid-bd_dom"/>
</dbReference>
<evidence type="ECO:0000313" key="3">
    <source>
        <dbReference type="EMBL" id="PNR29359.1"/>
    </source>
</evidence>
<dbReference type="Gramene" id="Pp3c23_14010V3.2">
    <property type="protein sequence ID" value="Pp3c23_14010V3.2"/>
    <property type="gene ID" value="Pp3c23_14010"/>
</dbReference>
<reference evidence="3 5" key="2">
    <citation type="journal article" date="2018" name="Plant J.">
        <title>The Physcomitrella patens chromosome-scale assembly reveals moss genome structure and evolution.</title>
        <authorList>
            <person name="Lang D."/>
            <person name="Ullrich K.K."/>
            <person name="Murat F."/>
            <person name="Fuchs J."/>
            <person name="Jenkins J."/>
            <person name="Haas F.B."/>
            <person name="Piednoel M."/>
            <person name="Gundlach H."/>
            <person name="Van Bel M."/>
            <person name="Meyberg R."/>
            <person name="Vives C."/>
            <person name="Morata J."/>
            <person name="Symeonidi A."/>
            <person name="Hiss M."/>
            <person name="Muchero W."/>
            <person name="Kamisugi Y."/>
            <person name="Saleh O."/>
            <person name="Blanc G."/>
            <person name="Decker E.L."/>
            <person name="van Gessel N."/>
            <person name="Grimwood J."/>
            <person name="Hayes R.D."/>
            <person name="Graham S.W."/>
            <person name="Gunter L.E."/>
            <person name="McDaniel S.F."/>
            <person name="Hoernstein S.N.W."/>
            <person name="Larsson A."/>
            <person name="Li F.W."/>
            <person name="Perroud P.F."/>
            <person name="Phillips J."/>
            <person name="Ranjan P."/>
            <person name="Rokshar D.S."/>
            <person name="Rothfels C.J."/>
            <person name="Schneider L."/>
            <person name="Shu S."/>
            <person name="Stevenson D.W."/>
            <person name="Thummler F."/>
            <person name="Tillich M."/>
            <person name="Villarreal Aguilar J.C."/>
            <person name="Widiez T."/>
            <person name="Wong G.K."/>
            <person name="Wymore A."/>
            <person name="Zhang Y."/>
            <person name="Zimmer A.D."/>
            <person name="Quatrano R.S."/>
            <person name="Mayer K.F.X."/>
            <person name="Goodstein D."/>
            <person name="Casacuberta J.M."/>
            <person name="Vandepoele K."/>
            <person name="Reski R."/>
            <person name="Cuming A.C."/>
            <person name="Tuskan G.A."/>
            <person name="Maumus F."/>
            <person name="Salse J."/>
            <person name="Schmutz J."/>
            <person name="Rensing S.A."/>
        </authorList>
    </citation>
    <scope>NUCLEOTIDE SEQUENCE [LARGE SCALE GENOMIC DNA]</scope>
    <source>
        <strain evidence="4 5">cv. Gransden 2004</strain>
    </source>
</reference>
<dbReference type="GeneID" id="112275929"/>
<dbReference type="Gene3D" id="3.30.530.20">
    <property type="match status" value="1"/>
</dbReference>
<reference evidence="3 5" key="1">
    <citation type="journal article" date="2008" name="Science">
        <title>The Physcomitrella genome reveals evolutionary insights into the conquest of land by plants.</title>
        <authorList>
            <person name="Rensing S."/>
            <person name="Lang D."/>
            <person name="Zimmer A."/>
            <person name="Terry A."/>
            <person name="Salamov A."/>
            <person name="Shapiro H."/>
            <person name="Nishiyama T."/>
            <person name="Perroud P.-F."/>
            <person name="Lindquist E."/>
            <person name="Kamisugi Y."/>
            <person name="Tanahashi T."/>
            <person name="Sakakibara K."/>
            <person name="Fujita T."/>
            <person name="Oishi K."/>
            <person name="Shin-I T."/>
            <person name="Kuroki Y."/>
            <person name="Toyoda A."/>
            <person name="Suzuki Y."/>
            <person name="Hashimoto A."/>
            <person name="Yamaguchi K."/>
            <person name="Sugano A."/>
            <person name="Kohara Y."/>
            <person name="Fujiyama A."/>
            <person name="Anterola A."/>
            <person name="Aoki S."/>
            <person name="Ashton N."/>
            <person name="Barbazuk W.B."/>
            <person name="Barker E."/>
            <person name="Bennetzen J."/>
            <person name="Bezanilla M."/>
            <person name="Blankenship R."/>
            <person name="Cho S.H."/>
            <person name="Dutcher S."/>
            <person name="Estelle M."/>
            <person name="Fawcett J.A."/>
            <person name="Gundlach H."/>
            <person name="Hanada K."/>
            <person name="Heyl A."/>
            <person name="Hicks K.A."/>
            <person name="Hugh J."/>
            <person name="Lohr M."/>
            <person name="Mayer K."/>
            <person name="Melkozernov A."/>
            <person name="Murata T."/>
            <person name="Nelson D."/>
            <person name="Pils B."/>
            <person name="Prigge M."/>
            <person name="Reiss B."/>
            <person name="Renner T."/>
            <person name="Rombauts S."/>
            <person name="Rushton P."/>
            <person name="Sanderfoot A."/>
            <person name="Schween G."/>
            <person name="Shiu S.-H."/>
            <person name="Stueber K."/>
            <person name="Theodoulou F.L."/>
            <person name="Tu H."/>
            <person name="Van de Peer Y."/>
            <person name="Verrier P.J."/>
            <person name="Waters E."/>
            <person name="Wood A."/>
            <person name="Yang L."/>
            <person name="Cove D."/>
            <person name="Cuming A."/>
            <person name="Hasebe M."/>
            <person name="Lucas S."/>
            <person name="Mishler D.B."/>
            <person name="Reski R."/>
            <person name="Grigoriev I."/>
            <person name="Quatrano R.S."/>
            <person name="Boore J.L."/>
        </authorList>
    </citation>
    <scope>NUCLEOTIDE SEQUENCE [LARGE SCALE GENOMIC DNA]</scope>
    <source>
        <strain evidence="4 5">cv. Gransden 2004</strain>
    </source>
</reference>
<dbReference type="PROSITE" id="PS50848">
    <property type="entry name" value="START"/>
    <property type="match status" value="1"/>
</dbReference>
<dbReference type="STRING" id="3218.A0A2K1IJA7"/>
<evidence type="ECO:0000313" key="5">
    <source>
        <dbReference type="Proteomes" id="UP000006727"/>
    </source>
</evidence>
<evidence type="ECO:0000313" key="4">
    <source>
        <dbReference type="EnsemblPlants" id="Pp3c23_14010V3.1"/>
    </source>
</evidence>
<dbReference type="OrthoDB" id="5403181at2759"/>
<dbReference type="RefSeq" id="XP_024362476.1">
    <property type="nucleotide sequence ID" value="XM_024506708.2"/>
</dbReference>
<protein>
    <recommendedName>
        <fullName evidence="2">START domain-containing protein</fullName>
    </recommendedName>
</protein>
<proteinExistence type="predicted"/>
<dbReference type="Pfam" id="PF01852">
    <property type="entry name" value="START"/>
    <property type="match status" value="1"/>
</dbReference>
<dbReference type="GO" id="GO:0008289">
    <property type="term" value="F:lipid binding"/>
    <property type="evidence" value="ECO:0007669"/>
    <property type="project" value="InterPro"/>
</dbReference>
<organism evidence="3">
    <name type="scientific">Physcomitrium patens</name>
    <name type="common">Spreading-leaved earth moss</name>
    <name type="synonym">Physcomitrella patens</name>
    <dbReference type="NCBI Taxonomy" id="3218"/>
    <lineage>
        <taxon>Eukaryota</taxon>
        <taxon>Viridiplantae</taxon>
        <taxon>Streptophyta</taxon>
        <taxon>Embryophyta</taxon>
        <taxon>Bryophyta</taxon>
        <taxon>Bryophytina</taxon>
        <taxon>Bryopsida</taxon>
        <taxon>Funariidae</taxon>
        <taxon>Funariales</taxon>
        <taxon>Funariaceae</taxon>
        <taxon>Physcomitrium</taxon>
    </lineage>
</organism>
<keyword evidence="1" id="KW-0812">Transmembrane</keyword>
<feature type="domain" description="START" evidence="2">
    <location>
        <begin position="103"/>
        <end position="291"/>
    </location>
</feature>
<dbReference type="InterPro" id="IPR051213">
    <property type="entry name" value="START_lipid_transfer"/>
</dbReference>
<dbReference type="EnsemblPlants" id="Pp3c23_14010V3.2">
    <property type="protein sequence ID" value="Pp3c23_14010V3.2"/>
    <property type="gene ID" value="Pp3c23_14010"/>
</dbReference>
<sequence length="412" mass="46374">MGVSKYYVVDERALASCGLNMSGSDDWTRMSWTTVWTTWLALGIICVFSLSKAIFFIWRRPVVKSQEASLSTIAKVGSAASTRVTEEDLAQVLSVLSQDDNGENSQWEQVIDKQNDSVSYTAKRRDPKDGGATEYLSTTVHENCSTQVVRDYYMDSDFKAGWDRTLVQHKQLEVCSVTGTEVGILVKKFPLMTAREYVLAWRLWEGEDESYYCVIKACEHPDAPNQVKYKRVEVYNSGWRIQKVPGRAAVEVKMIHQEDGGMQREMAKVAFKRGIWSYVLKMDTQLRRYVSNYGQLKKDSVNAVSLAQKVPESLQATYGLGSNSRQEITNVGYQREGSDKRQLGRQSSQRKLAKGLLLVGGAVFLSQGSASLGAKIATACIVNRAMRPEGSSNFLKRIVDRTRVHRVRRDVL</sequence>
<dbReference type="PaxDb" id="3218-PP1S379_12V6.2"/>
<dbReference type="EnsemblPlants" id="Pp3c23_14010V3.1">
    <property type="protein sequence ID" value="Pp3c23_14010V3.1"/>
    <property type="gene ID" value="Pp3c23_14010"/>
</dbReference>
<accession>A0A2K1IJA7</accession>
<dbReference type="Proteomes" id="UP000006727">
    <property type="component" value="Chromosome 23"/>
</dbReference>
<evidence type="ECO:0000256" key="1">
    <source>
        <dbReference type="SAM" id="Phobius"/>
    </source>
</evidence>
<name>A0A2K1IJA7_PHYPA</name>